<feature type="domain" description="K Homology" evidence="5">
    <location>
        <begin position="820"/>
        <end position="890"/>
    </location>
</feature>
<feature type="domain" description="K Homology" evidence="5">
    <location>
        <begin position="481"/>
        <end position="547"/>
    </location>
</feature>
<dbReference type="CDD" id="cd00105">
    <property type="entry name" value="KH-I"/>
    <property type="match status" value="2"/>
</dbReference>
<evidence type="ECO:0000313" key="6">
    <source>
        <dbReference type="EMBL" id="VEU39712.1"/>
    </source>
</evidence>
<evidence type="ECO:0000256" key="3">
    <source>
        <dbReference type="SAM" id="Coils"/>
    </source>
</evidence>
<dbReference type="AlphaFoldDB" id="A0A448ZCF3"/>
<feature type="coiled-coil region" evidence="3">
    <location>
        <begin position="4"/>
        <end position="41"/>
    </location>
</feature>
<evidence type="ECO:0000313" key="7">
    <source>
        <dbReference type="Proteomes" id="UP000291116"/>
    </source>
</evidence>
<feature type="domain" description="K Homology" evidence="5">
    <location>
        <begin position="1045"/>
        <end position="1112"/>
    </location>
</feature>
<feature type="domain" description="K Homology" evidence="5">
    <location>
        <begin position="64"/>
        <end position="129"/>
    </location>
</feature>
<feature type="domain" description="K Homology" evidence="5">
    <location>
        <begin position="349"/>
        <end position="415"/>
    </location>
</feature>
<name>A0A448ZCF3_9STRA</name>
<feature type="compositionally biased region" description="Polar residues" evidence="4">
    <location>
        <begin position="1193"/>
        <end position="1206"/>
    </location>
</feature>
<keyword evidence="2" id="KW-0694">RNA-binding</keyword>
<organism evidence="6 7">
    <name type="scientific">Pseudo-nitzschia multistriata</name>
    <dbReference type="NCBI Taxonomy" id="183589"/>
    <lineage>
        <taxon>Eukaryota</taxon>
        <taxon>Sar</taxon>
        <taxon>Stramenopiles</taxon>
        <taxon>Ochrophyta</taxon>
        <taxon>Bacillariophyta</taxon>
        <taxon>Bacillariophyceae</taxon>
        <taxon>Bacillariophycidae</taxon>
        <taxon>Bacillariales</taxon>
        <taxon>Bacillariaceae</taxon>
        <taxon>Pseudo-nitzschia</taxon>
    </lineage>
</organism>
<feature type="domain" description="K Homology" evidence="5">
    <location>
        <begin position="966"/>
        <end position="1033"/>
    </location>
</feature>
<gene>
    <name evidence="6" type="ORF">PSNMU_V1.4_AUG-EV-PASAV3_0065690</name>
</gene>
<dbReference type="SUPFAM" id="SSF54791">
    <property type="entry name" value="Eukaryotic type KH-domain (KH-domain type I)"/>
    <property type="match status" value="7"/>
</dbReference>
<feature type="domain" description="K Homology" evidence="5">
    <location>
        <begin position="194"/>
        <end position="269"/>
    </location>
</feature>
<dbReference type="EMBL" id="CAACVS010000231">
    <property type="protein sequence ID" value="VEU39712.1"/>
    <property type="molecule type" value="Genomic_DNA"/>
</dbReference>
<dbReference type="SMART" id="SM00322">
    <property type="entry name" value="KH"/>
    <property type="match status" value="9"/>
</dbReference>
<evidence type="ECO:0000256" key="2">
    <source>
        <dbReference type="PROSITE-ProRule" id="PRU00117"/>
    </source>
</evidence>
<dbReference type="Proteomes" id="UP000291116">
    <property type="component" value="Unassembled WGS sequence"/>
</dbReference>
<feature type="compositionally biased region" description="Basic and acidic residues" evidence="4">
    <location>
        <begin position="1153"/>
        <end position="1163"/>
    </location>
</feature>
<dbReference type="GO" id="GO:0003723">
    <property type="term" value="F:RNA binding"/>
    <property type="evidence" value="ECO:0007669"/>
    <property type="project" value="UniProtKB-UniRule"/>
</dbReference>
<evidence type="ECO:0000256" key="1">
    <source>
        <dbReference type="ARBA" id="ARBA00022737"/>
    </source>
</evidence>
<dbReference type="Gene3D" id="3.30.1370.10">
    <property type="entry name" value="K Homology domain, type 1"/>
    <property type="match status" value="3"/>
</dbReference>
<dbReference type="Pfam" id="PF00013">
    <property type="entry name" value="KH_1"/>
    <property type="match status" value="3"/>
</dbReference>
<keyword evidence="7" id="KW-1185">Reference proteome</keyword>
<feature type="region of interest" description="Disordered" evidence="4">
    <location>
        <begin position="1134"/>
        <end position="1206"/>
    </location>
</feature>
<dbReference type="InterPro" id="IPR004088">
    <property type="entry name" value="KH_dom_type_1"/>
</dbReference>
<feature type="domain" description="K Homology" evidence="5">
    <location>
        <begin position="893"/>
        <end position="959"/>
    </location>
</feature>
<accession>A0A448ZCF3</accession>
<evidence type="ECO:0000259" key="5">
    <source>
        <dbReference type="SMART" id="SM00322"/>
    </source>
</evidence>
<feature type="compositionally biased region" description="Basic and acidic residues" evidence="4">
    <location>
        <begin position="1176"/>
        <end position="1185"/>
    </location>
</feature>
<feature type="domain" description="K Homology" evidence="5">
    <location>
        <begin position="551"/>
        <end position="617"/>
    </location>
</feature>
<sequence>MASLTKTKRKVEEYNKTNEEIQSMKRELDNLREELKTTRTGTDEIQTALEKIKLANKLDCGTDEVEEKDIDCPSDKIGTVIGKNGSSFKRIQDTCKVFLKLDKTKEKITIAGSKEAIERAIMEIERIMRREEKTITIERRLVRYLTAKYVNVFEKLQTEYPDTWLELYRKDGKLLLHGDPKDLAEIEGKIFGLDLTTEKRQCIGKEIGTILGEKGITMDRLCSDYSIDIEIDNSKNNNNLDRSKMVDIIFTGPHDMVEAALNDAEKLIHDNGDACETIGITRIMAELLVGQSGRCLKKIKKRLAKRFPGGKWMLLVNNKPINPELRLEAKKAVISEALQLVRNELKVFDDLVVKFSVDPCAIPRIIGKKGKTIKQLIEGKPAYVQVEASSNEVWCAATSEEVLTNLRKELNEIIEKNSILRVHAEPASMKQYFLELTRPEFKREMDICSLDADYSESCFILRGSKQDVEKTKTVIDDYILHNKIREVPITDEERTALLSGGKNNKLAQLSNEMGVKLHFNRAKFCVVLRGEQGKIDEATKKLDQYLKGGGDYCLARLEINKKIIGSVIGKGGKNLNQLLQKYDGLTIDVSKSSNVLTIRGLNDDVAGCRVEIEKIVASAQIMQSVPMSEEQMSTLKMKGYTKKICQEIGVTMTTKEDEVVVRGRFQNVRDAVSLLNEMLTGVYTASIEVDALQFSRVNNATRDPSHFERMEKTFGTKVEIDAETQSILIRGKRSDVERTKNQMYGFLDFVLPNQLNRLKIAKPLYESIDSASVLSTISAEISGVSIYLDRDLGIIVIRSSDESKVEKATELMNVKIKEAERLTYVFELEILDSSILQMSIGKKGGIISVLRSNHPTCKIDFSIKSQTITILGDSPEVLQECREDVVASFEKARKESVLLCIPDEELPPFFGKGGSHVKGLATKYGVEIRQVRTADHNFVIVGEESRVREAKEAIDKWLALRDESNPALITTLTLQRGKDIATILGQKGVTARSLEQDFDCKIQIDKKTLIVTVRGQHGEKREAAVEKMKELIQNDRDAFRVESESAQIVTLTLERGNDIGAILGQRGEVARSLEEDFECKIDIDKKTLIVKVRGQCEEQLEAVVQQMKALIGDRNEKDNTGFLAATIDDVERRETAVDGSKESSNAKKSRQSAKKENNEEAHFLTKTRGVSNEVSKSGDVKKEIEGDAPVSEGTETGNNLFATLMS</sequence>
<dbReference type="PANTHER" id="PTHR10288">
    <property type="entry name" value="KH DOMAIN CONTAINING RNA BINDING PROTEIN"/>
    <property type="match status" value="1"/>
</dbReference>
<dbReference type="OrthoDB" id="10027144at2759"/>
<dbReference type="PROSITE" id="PS50084">
    <property type="entry name" value="KH_TYPE_1"/>
    <property type="match status" value="5"/>
</dbReference>
<dbReference type="InterPro" id="IPR036612">
    <property type="entry name" value="KH_dom_type_1_sf"/>
</dbReference>
<proteinExistence type="predicted"/>
<protein>
    <recommendedName>
        <fullName evidence="5">K Homology domain-containing protein</fullName>
    </recommendedName>
</protein>
<keyword evidence="3" id="KW-0175">Coiled coil</keyword>
<dbReference type="InterPro" id="IPR004087">
    <property type="entry name" value="KH_dom"/>
</dbReference>
<evidence type="ECO:0000256" key="4">
    <source>
        <dbReference type="SAM" id="MobiDB-lite"/>
    </source>
</evidence>
<feature type="compositionally biased region" description="Basic and acidic residues" evidence="4">
    <location>
        <begin position="1134"/>
        <end position="1145"/>
    </location>
</feature>
<dbReference type="Gene3D" id="3.30.310.210">
    <property type="match status" value="2"/>
</dbReference>
<reference evidence="6 7" key="1">
    <citation type="submission" date="2019-01" db="EMBL/GenBank/DDBJ databases">
        <authorList>
            <person name="Ferrante I. M."/>
        </authorList>
    </citation>
    <scope>NUCLEOTIDE SEQUENCE [LARGE SCALE GENOMIC DNA]</scope>
    <source>
        <strain evidence="6 7">B856</strain>
    </source>
</reference>
<keyword evidence="1" id="KW-0677">Repeat</keyword>